<organism evidence="1 2">
    <name type="scientific">Blautia hominis</name>
    <dbReference type="NCBI Taxonomy" id="2025493"/>
    <lineage>
        <taxon>Bacteria</taxon>
        <taxon>Bacillati</taxon>
        <taxon>Bacillota</taxon>
        <taxon>Clostridia</taxon>
        <taxon>Lachnospirales</taxon>
        <taxon>Lachnospiraceae</taxon>
        <taxon>Blautia</taxon>
    </lineage>
</organism>
<gene>
    <name evidence="1" type="ORF">K040078D81_56560</name>
</gene>
<dbReference type="Proteomes" id="UP001600943">
    <property type="component" value="Unassembled WGS sequence"/>
</dbReference>
<dbReference type="RefSeq" id="WP_390410194.1">
    <property type="nucleotide sequence ID" value="NZ_BAABYW010000002.1"/>
</dbReference>
<name>A0ABQ0BJB9_9FIRM</name>
<comment type="caution">
    <text evidence="1">The sequence shown here is derived from an EMBL/GenBank/DDBJ whole genome shotgun (WGS) entry which is preliminary data.</text>
</comment>
<evidence type="ECO:0000313" key="2">
    <source>
        <dbReference type="Proteomes" id="UP001600943"/>
    </source>
</evidence>
<evidence type="ECO:0000313" key="1">
    <source>
        <dbReference type="EMBL" id="GAA6411539.1"/>
    </source>
</evidence>
<reference evidence="1 2" key="1">
    <citation type="submission" date="2024-04" db="EMBL/GenBank/DDBJ databases">
        <title>Defined microbial consortia suppress multidrug-resistant proinflammatory Enterobacteriaceae via ecological control.</title>
        <authorList>
            <person name="Furuichi M."/>
            <person name="Kawaguchi T."/>
            <person name="Pust M."/>
            <person name="Yasuma K."/>
            <person name="Plichta D."/>
            <person name="Hasegawa N."/>
            <person name="Ohya T."/>
            <person name="Bhattarai S."/>
            <person name="Sasajima S."/>
            <person name="Aoto Y."/>
            <person name="Tuganbaev T."/>
            <person name="Yaginuma M."/>
            <person name="Ueda M."/>
            <person name="Okahashi N."/>
            <person name="Amafuji K."/>
            <person name="Kiridooshi Y."/>
            <person name="Sugita K."/>
            <person name="Strazar M."/>
            <person name="Skelly A."/>
            <person name="Suda W."/>
            <person name="Hattori M."/>
            <person name="Nakamoto N."/>
            <person name="Caballero S."/>
            <person name="Norman J."/>
            <person name="Olle B."/>
            <person name="Tanoue T."/>
            <person name="Arita M."/>
            <person name="Bucci V."/>
            <person name="Atarashi K."/>
            <person name="Xavier R."/>
            <person name="Honda K."/>
        </authorList>
    </citation>
    <scope>NUCLEOTIDE SEQUENCE [LARGE SCALE GENOMIC DNA]</scope>
    <source>
        <strain evidence="2">k04-0078-D8-1</strain>
    </source>
</reference>
<proteinExistence type="predicted"/>
<keyword evidence="2" id="KW-1185">Reference proteome</keyword>
<accession>A0ABQ0BJB9</accession>
<sequence length="295" mass="33448">MGEIAYQNKDIVSKILGDGMKEKSFSVYGIPMSKVKEVLPVNLPAIEANEMATDNLFKLEDSSYAVIDYESTFSEKSKIKYVNHIARIVKKYGSNIRLRMIVLCTSGIRHINTVLDVGCLRLTVEPGYLSSINAEIILKTVRERIENREKLSDTEVMQLIILPLTEEKKEKQKVVLEEAVNLAKNIQDEEQQLFVLSGIITFSDKIIEPEFARQVEEWIRMTKVGRLFEEEKQQAVAAVMDLLEQEKAITEQERAKKNQESLKVVSLKLLLKGSSPQEVSKATGLSLEEVKELLS</sequence>
<protein>
    <submittedName>
        <fullName evidence="1">Uncharacterized protein</fullName>
    </submittedName>
</protein>
<dbReference type="EMBL" id="BAABYW010000002">
    <property type="protein sequence ID" value="GAA6411539.1"/>
    <property type="molecule type" value="Genomic_DNA"/>
</dbReference>